<evidence type="ECO:0000256" key="3">
    <source>
        <dbReference type="ARBA" id="ARBA00022794"/>
    </source>
</evidence>
<protein>
    <recommendedName>
        <fullName evidence="9">Meckel syndrome type 1 protein</fullName>
    </recommendedName>
</protein>
<feature type="compositionally biased region" description="Basic and acidic residues" evidence="6">
    <location>
        <begin position="84"/>
        <end position="107"/>
    </location>
</feature>
<evidence type="ECO:0000313" key="8">
    <source>
        <dbReference type="Proteomes" id="UP001177023"/>
    </source>
</evidence>
<evidence type="ECO:0000256" key="4">
    <source>
        <dbReference type="ARBA" id="ARBA00023212"/>
    </source>
</evidence>
<evidence type="ECO:0000256" key="6">
    <source>
        <dbReference type="SAM" id="MobiDB-lite"/>
    </source>
</evidence>
<dbReference type="PANTHER" id="PTHR12968:SF4">
    <property type="entry name" value="TECTONIC-LIKE COMPLEX MEMBER MKS1"/>
    <property type="match status" value="1"/>
</dbReference>
<feature type="non-terminal residue" evidence="7">
    <location>
        <position position="491"/>
    </location>
</feature>
<sequence>MKVRVTLHSGSKLQNLPSFHEYVAENARGGPDEENKLVDQIQFSWGQKVEPKAESGVVPQRTEEPSVRTDPRLFTLTNKEMWPEHFRHLRPSSDDEKTPKSRPDSKTLPRSGVRRITPIEAWNRENPIVDLPLSKERRDIPFKEEAMLVVVRSTALGSERATSMEESPVCTIGFRNRSLIFSPPLTKTGYKLDTWNGPLTATVTVLDEEFTDILQESPAGEMENLSEESFYLPTGQLVQYTYFVELSEAINFPRDPLFVEYSVKFPAHLRKEPNDMMSDKILADDDPRIGTVHGTSANAFANRRGRNRVAVLNHLFEVSFSYDPTMAMTTDHSVWWPTIMFRVMSRDFWGRSFSLGYGSIQLPVQGNTHRLEVPIWRLKSGSDNFAQLRELLVGDPISLTDYFGTMALNGSSRAGLDTEGAGSLIVNVSRLVQSRAFVSSEMMNRLKYGSRLNKIGLDSSLHWRIMKVLMEFEEARRELLRIRAKHKDQSF</sequence>
<dbReference type="Proteomes" id="UP001177023">
    <property type="component" value="Unassembled WGS sequence"/>
</dbReference>
<keyword evidence="3" id="KW-0970">Cilium biogenesis/degradation</keyword>
<evidence type="ECO:0000313" key="7">
    <source>
        <dbReference type="EMBL" id="CAJ0587777.1"/>
    </source>
</evidence>
<accession>A0AA36DHK6</accession>
<name>A0AA36DHK6_9BILA</name>
<comment type="subcellular location">
    <subcellularLocation>
        <location evidence="1">Cytoplasm</location>
        <location evidence="1">Cytoskeleton</location>
        <location evidence="1">Cilium basal body</location>
    </subcellularLocation>
</comment>
<dbReference type="Pfam" id="PF07162">
    <property type="entry name" value="B9-C2"/>
    <property type="match status" value="1"/>
</dbReference>
<gene>
    <name evidence="7" type="ORF">MSPICULIGERA_LOCUS25731</name>
</gene>
<keyword evidence="2" id="KW-0963">Cytoplasm</keyword>
<keyword evidence="5" id="KW-0966">Cell projection</keyword>
<dbReference type="InterPro" id="IPR010796">
    <property type="entry name" value="C2_B9-type_dom"/>
</dbReference>
<evidence type="ECO:0000256" key="1">
    <source>
        <dbReference type="ARBA" id="ARBA00004120"/>
    </source>
</evidence>
<dbReference type="PROSITE" id="PS51381">
    <property type="entry name" value="C2_B9"/>
    <property type="match status" value="1"/>
</dbReference>
<evidence type="ECO:0000256" key="2">
    <source>
        <dbReference type="ARBA" id="ARBA00022490"/>
    </source>
</evidence>
<evidence type="ECO:0008006" key="9">
    <source>
        <dbReference type="Google" id="ProtNLM"/>
    </source>
</evidence>
<dbReference type="GO" id="GO:0036038">
    <property type="term" value="C:MKS complex"/>
    <property type="evidence" value="ECO:0007669"/>
    <property type="project" value="TreeGrafter"/>
</dbReference>
<dbReference type="GO" id="GO:0060271">
    <property type="term" value="P:cilium assembly"/>
    <property type="evidence" value="ECO:0007669"/>
    <property type="project" value="TreeGrafter"/>
</dbReference>
<dbReference type="AlphaFoldDB" id="A0AA36DHK6"/>
<feature type="region of interest" description="Disordered" evidence="6">
    <location>
        <begin position="84"/>
        <end position="113"/>
    </location>
</feature>
<keyword evidence="4" id="KW-0206">Cytoskeleton</keyword>
<keyword evidence="8" id="KW-1185">Reference proteome</keyword>
<proteinExistence type="predicted"/>
<comment type="caution">
    <text evidence="7">The sequence shown here is derived from an EMBL/GenBank/DDBJ whole genome shotgun (WGS) entry which is preliminary data.</text>
</comment>
<reference evidence="7" key="1">
    <citation type="submission" date="2023-06" db="EMBL/GenBank/DDBJ databases">
        <authorList>
            <person name="Delattre M."/>
        </authorList>
    </citation>
    <scope>NUCLEOTIDE SEQUENCE</scope>
    <source>
        <strain evidence="7">AF72</strain>
    </source>
</reference>
<organism evidence="7 8">
    <name type="scientific">Mesorhabditis spiculigera</name>
    <dbReference type="NCBI Taxonomy" id="96644"/>
    <lineage>
        <taxon>Eukaryota</taxon>
        <taxon>Metazoa</taxon>
        <taxon>Ecdysozoa</taxon>
        <taxon>Nematoda</taxon>
        <taxon>Chromadorea</taxon>
        <taxon>Rhabditida</taxon>
        <taxon>Rhabditina</taxon>
        <taxon>Rhabditomorpha</taxon>
        <taxon>Rhabditoidea</taxon>
        <taxon>Rhabditidae</taxon>
        <taxon>Mesorhabditinae</taxon>
        <taxon>Mesorhabditis</taxon>
    </lineage>
</organism>
<dbReference type="PANTHER" id="PTHR12968">
    <property type="entry name" value="B9 DOMAIN-CONTAINING"/>
    <property type="match status" value="1"/>
</dbReference>
<evidence type="ECO:0000256" key="5">
    <source>
        <dbReference type="ARBA" id="ARBA00023273"/>
    </source>
</evidence>
<dbReference type="EMBL" id="CATQJA010002710">
    <property type="protein sequence ID" value="CAJ0587777.1"/>
    <property type="molecule type" value="Genomic_DNA"/>
</dbReference>